<dbReference type="Gene3D" id="3.90.1210.10">
    <property type="entry name" value="Antifreeze-like/N-acetylneuraminic acid synthase C-terminal domain"/>
    <property type="match status" value="1"/>
</dbReference>
<comment type="subcellular location">
    <subcellularLocation>
        <location evidence="1">Periplasm</location>
    </subcellularLocation>
</comment>
<dbReference type="NCBIfam" id="TIGR03170">
    <property type="entry name" value="flgA_cterm"/>
    <property type="match status" value="1"/>
</dbReference>
<evidence type="ECO:0000313" key="4">
    <source>
        <dbReference type="Proteomes" id="UP001139971"/>
    </source>
</evidence>
<keyword evidence="4" id="KW-1185">Reference proteome</keyword>
<dbReference type="GO" id="GO:0044780">
    <property type="term" value="P:bacterial-type flagellum assembly"/>
    <property type="evidence" value="ECO:0007669"/>
    <property type="project" value="InterPro"/>
</dbReference>
<reference evidence="3" key="1">
    <citation type="submission" date="2023-02" db="EMBL/GenBank/DDBJ databases">
        <title>Tahibacter soli sp. nov. isolated from soil.</title>
        <authorList>
            <person name="Baek J.H."/>
            <person name="Lee J.K."/>
            <person name="Choi D.G."/>
            <person name="Jeon C.O."/>
        </authorList>
    </citation>
    <scope>NUCLEOTIDE SEQUENCE</scope>
    <source>
        <strain evidence="3">BL</strain>
    </source>
</reference>
<dbReference type="PANTHER" id="PTHR36307">
    <property type="entry name" value="FLAGELLA BASAL BODY P-RING FORMATION PROTEIN FLGA"/>
    <property type="match status" value="1"/>
</dbReference>
<feature type="domain" description="Flagella basal body P-ring formation protein FlgA SAF" evidence="2">
    <location>
        <begin position="2"/>
        <end position="120"/>
    </location>
</feature>
<accession>A0A9X4BK52</accession>
<organism evidence="3 4">
    <name type="scientific">Tahibacter soli</name>
    <dbReference type="NCBI Taxonomy" id="2983605"/>
    <lineage>
        <taxon>Bacteria</taxon>
        <taxon>Pseudomonadati</taxon>
        <taxon>Pseudomonadota</taxon>
        <taxon>Gammaproteobacteria</taxon>
        <taxon>Lysobacterales</taxon>
        <taxon>Rhodanobacteraceae</taxon>
        <taxon>Tahibacter</taxon>
    </lineage>
</organism>
<sequence>MTTRTVAAGETVSADAIVVETRNIAGAAGATLADPAAAVGRAAARTLVAGSLVAPPDLVAPRAIRRGDLIVLVARAGSLEVRASGRALSDAGVDERVSVENTTTRRVLQGVVAASGEVLVAL</sequence>
<keyword evidence="3" id="KW-0966">Cell projection</keyword>
<dbReference type="InterPro" id="IPR039246">
    <property type="entry name" value="Flagellar_FlgA"/>
</dbReference>
<dbReference type="Proteomes" id="UP001139971">
    <property type="component" value="Unassembled WGS sequence"/>
</dbReference>
<comment type="similarity">
    <text evidence="1">Belongs to the FlgA family.</text>
</comment>
<evidence type="ECO:0000259" key="2">
    <source>
        <dbReference type="Pfam" id="PF13144"/>
    </source>
</evidence>
<proteinExistence type="inferred from homology"/>
<dbReference type="PANTHER" id="PTHR36307:SF1">
    <property type="entry name" value="FLAGELLA BASAL BODY P-RING FORMATION PROTEIN FLGA"/>
    <property type="match status" value="1"/>
</dbReference>
<dbReference type="EMBL" id="JAOVZO020000014">
    <property type="protein sequence ID" value="MDC8012839.1"/>
    <property type="molecule type" value="Genomic_DNA"/>
</dbReference>
<dbReference type="AlphaFoldDB" id="A0A9X4BK52"/>
<keyword evidence="1" id="KW-0574">Periplasm</keyword>
<keyword evidence="3" id="KW-0969">Cilium</keyword>
<keyword evidence="1" id="KW-1005">Bacterial flagellum biogenesis</keyword>
<comment type="caution">
    <text evidence="3">The sequence shown here is derived from an EMBL/GenBank/DDBJ whole genome shotgun (WGS) entry which is preliminary data.</text>
</comment>
<evidence type="ECO:0000256" key="1">
    <source>
        <dbReference type="RuleBase" id="RU362063"/>
    </source>
</evidence>
<protein>
    <recommendedName>
        <fullName evidence="1">Flagella basal body P-ring formation protein FlgA</fullName>
    </recommendedName>
</protein>
<name>A0A9X4BK52_9GAMM</name>
<gene>
    <name evidence="3" type="primary">flgA</name>
    <name evidence="3" type="ORF">OD750_009810</name>
</gene>
<dbReference type="Gene3D" id="2.30.30.760">
    <property type="match status" value="1"/>
</dbReference>
<dbReference type="Pfam" id="PF13144">
    <property type="entry name" value="ChapFlgA"/>
    <property type="match status" value="1"/>
</dbReference>
<dbReference type="RefSeq" id="WP_263545257.1">
    <property type="nucleotide sequence ID" value="NZ_JAOVZO020000014.1"/>
</dbReference>
<dbReference type="InterPro" id="IPR017585">
    <property type="entry name" value="SAF_FlgA"/>
</dbReference>
<evidence type="ECO:0000313" key="3">
    <source>
        <dbReference type="EMBL" id="MDC8012839.1"/>
    </source>
</evidence>
<comment type="function">
    <text evidence="1">Involved in the assembly process of the P-ring formation. It may associate with FlgF on the rod constituting a structure essential for the P-ring assembly or may act as a modulator protein for the P-ring assembly.</text>
</comment>
<keyword evidence="3" id="KW-0282">Flagellum</keyword>
<dbReference type="GO" id="GO:0042597">
    <property type="term" value="C:periplasmic space"/>
    <property type="evidence" value="ECO:0007669"/>
    <property type="project" value="UniProtKB-SubCell"/>
</dbReference>